<feature type="compositionally biased region" description="Basic and acidic residues" evidence="3">
    <location>
        <begin position="298"/>
        <end position="312"/>
    </location>
</feature>
<protein>
    <submittedName>
        <fullName evidence="5">Quinic acid utilization activator</fullName>
    </submittedName>
</protein>
<evidence type="ECO:0000256" key="1">
    <source>
        <dbReference type="ARBA" id="ARBA00022723"/>
    </source>
</evidence>
<dbReference type="Pfam" id="PF04082">
    <property type="entry name" value="Fungal_trans"/>
    <property type="match status" value="1"/>
</dbReference>
<dbReference type="InterPro" id="IPR036864">
    <property type="entry name" value="Zn2-C6_fun-type_DNA-bd_sf"/>
</dbReference>
<evidence type="ECO:0000259" key="4">
    <source>
        <dbReference type="PROSITE" id="PS50048"/>
    </source>
</evidence>
<feature type="region of interest" description="Disordered" evidence="3">
    <location>
        <begin position="127"/>
        <end position="201"/>
    </location>
</feature>
<dbReference type="PANTHER" id="PTHR47655:SF2">
    <property type="entry name" value="QUINIC ACID UTILIZATION ACTIVATOR"/>
    <property type="match status" value="1"/>
</dbReference>
<keyword evidence="1" id="KW-0479">Metal-binding</keyword>
<gene>
    <name evidence="5" type="ORF">HOO65_020965</name>
</gene>
<feature type="compositionally biased region" description="Polar residues" evidence="3">
    <location>
        <begin position="691"/>
        <end position="701"/>
    </location>
</feature>
<dbReference type="RefSeq" id="XP_070861603.1">
    <property type="nucleotide sequence ID" value="XM_071006451.1"/>
</dbReference>
<feature type="domain" description="Zn(2)-C6 fungal-type" evidence="4">
    <location>
        <begin position="43"/>
        <end position="73"/>
    </location>
</feature>
<dbReference type="Proteomes" id="UP001610728">
    <property type="component" value="Unassembled WGS sequence"/>
</dbReference>
<dbReference type="GeneID" id="98116598"/>
<feature type="region of interest" description="Disordered" evidence="3">
    <location>
        <begin position="656"/>
        <end position="718"/>
    </location>
</feature>
<sequence length="875" mass="93747">MASKRKSQDLPDPTSSSVGASTSTQPATTSATAPAKRQRVSRACDQCRSAREKCDGVQPKCFSCVFLNRQCTYNVAPKKRGVQTGLIRTLESALVWVFDQFPGSEAALNDLLAQDVGRQTLLAQGRGNEAGNKLHKKWQKSRTHREIDRLLSGKEGTVAPRPDGEEESESGTEQDPVAAGSESANQSTNDPSSAKPHADAARRYHVPADAPRLLHIFFSYTHCWLPIVDKPRILNLGSAYAGQPTSVKDLELWCALAVACFQDPAVQNCTKASEIYATALSLLPVIGEGDAFQRNPKVHHEPDSEDSQKELGQDEDEEEQCLRNANGLLLLSLVSFGRDNASIASLLVGIAVRIVLRLHGLDKPPAQTNHLSTSSTILRKAKTTMACFILDTLISLRLGQPPHMTPDCLENVYPLPEDGTDEWDMWEPIPEFSTTSDAPSATSISANQSPPMSVQSLSSLNQLCRFFQILSQSQSNFKRSSTASIAGLSNVGISMVPSTAPGQAAGLASALDSRFSFCNSILGAATPFLPTAFLLQTSFLSITLALMPDSRLSLLWTLMESVENAWLRLGPGSAPILITYMSMADRRAKGLTGEDKEHWEALIAKLKRPWQAHVDASSQALNIEEPVETTPTLAKTPMSLSIDTEAIVFNNGVSSERHPQNHLQQQQQQQQQQQGATRPQYHSLMTPPDLYQNQHQHSTSAPGFMSTHIHGTPSASNTMRTRTASFTLGAVSTATAVAAANSRGSISAGSTVAGRSGGGGGGGGGSNDLDSGNSGNNGNSSAGGRSHTTNSNGFPGNLMSPMVSHVPQYLMFQGQSQGQNQGGLNDVMIDHDAILNELASIDCTDGMDSDAQFMANLGFAPGSDFTDMRGEFGSL</sequence>
<dbReference type="SMART" id="SM00906">
    <property type="entry name" value="Fungal_trans"/>
    <property type="match status" value="1"/>
</dbReference>
<dbReference type="PANTHER" id="PTHR47655">
    <property type="entry name" value="QUINIC ACID UTILIZATION ACTIVATOR"/>
    <property type="match status" value="1"/>
</dbReference>
<organism evidence="5 6">
    <name type="scientific">Ceratocystis lukuohia</name>
    <dbReference type="NCBI Taxonomy" id="2019550"/>
    <lineage>
        <taxon>Eukaryota</taxon>
        <taxon>Fungi</taxon>
        <taxon>Dikarya</taxon>
        <taxon>Ascomycota</taxon>
        <taxon>Pezizomycotina</taxon>
        <taxon>Sordariomycetes</taxon>
        <taxon>Hypocreomycetidae</taxon>
        <taxon>Microascales</taxon>
        <taxon>Ceratocystidaceae</taxon>
        <taxon>Ceratocystis</taxon>
    </lineage>
</organism>
<evidence type="ECO:0000256" key="3">
    <source>
        <dbReference type="SAM" id="MobiDB-lite"/>
    </source>
</evidence>
<keyword evidence="6" id="KW-1185">Reference proteome</keyword>
<dbReference type="CDD" id="cd12148">
    <property type="entry name" value="fungal_TF_MHR"/>
    <property type="match status" value="1"/>
</dbReference>
<reference evidence="5 6" key="1">
    <citation type="submission" date="2020-05" db="EMBL/GenBank/DDBJ databases">
        <title>Ceratocystis lukuohia genome.</title>
        <authorList>
            <person name="Harrington T.C."/>
            <person name="Kim K."/>
            <person name="Mayers C.G."/>
        </authorList>
    </citation>
    <scope>NUCLEOTIDE SEQUENCE [LARGE SCALE GENOMIC DNA]</scope>
    <source>
        <strain evidence="5 6">C4212</strain>
    </source>
</reference>
<dbReference type="PROSITE" id="PS50048">
    <property type="entry name" value="ZN2_CY6_FUNGAL_2"/>
    <property type="match status" value="1"/>
</dbReference>
<dbReference type="Gene3D" id="4.10.240.10">
    <property type="entry name" value="Zn(2)-C6 fungal-type DNA-binding domain"/>
    <property type="match status" value="1"/>
</dbReference>
<feature type="compositionally biased region" description="Polar residues" evidence="3">
    <location>
        <begin position="182"/>
        <end position="192"/>
    </location>
</feature>
<feature type="compositionally biased region" description="Basic residues" evidence="3">
    <location>
        <begin position="133"/>
        <end position="143"/>
    </location>
</feature>
<dbReference type="PROSITE" id="PS00463">
    <property type="entry name" value="ZN2_CY6_FUNGAL_1"/>
    <property type="match status" value="1"/>
</dbReference>
<feature type="compositionally biased region" description="Low complexity" evidence="3">
    <location>
        <begin position="664"/>
        <end position="674"/>
    </location>
</feature>
<proteinExistence type="predicted"/>
<accession>A0ABR4MQ50</accession>
<dbReference type="EMBL" id="JABSNW010000002">
    <property type="protein sequence ID" value="KAL2890423.1"/>
    <property type="molecule type" value="Genomic_DNA"/>
</dbReference>
<name>A0ABR4MQ50_9PEZI</name>
<dbReference type="SUPFAM" id="SSF57701">
    <property type="entry name" value="Zn2/Cys6 DNA-binding domain"/>
    <property type="match status" value="1"/>
</dbReference>
<feature type="compositionally biased region" description="Gly residues" evidence="3">
    <location>
        <begin position="755"/>
        <end position="766"/>
    </location>
</feature>
<dbReference type="InterPro" id="IPR001138">
    <property type="entry name" value="Zn2Cys6_DnaBD"/>
</dbReference>
<dbReference type="SMART" id="SM00066">
    <property type="entry name" value="GAL4"/>
    <property type="match status" value="1"/>
</dbReference>
<feature type="compositionally biased region" description="Low complexity" evidence="3">
    <location>
        <begin position="767"/>
        <end position="786"/>
    </location>
</feature>
<keyword evidence="2" id="KW-0539">Nucleus</keyword>
<dbReference type="CDD" id="cd00067">
    <property type="entry name" value="GAL4"/>
    <property type="match status" value="1"/>
</dbReference>
<dbReference type="Pfam" id="PF00172">
    <property type="entry name" value="Zn_clus"/>
    <property type="match status" value="1"/>
</dbReference>
<evidence type="ECO:0000256" key="2">
    <source>
        <dbReference type="ARBA" id="ARBA00023242"/>
    </source>
</evidence>
<evidence type="ECO:0000313" key="6">
    <source>
        <dbReference type="Proteomes" id="UP001610728"/>
    </source>
</evidence>
<feature type="region of interest" description="Disordered" evidence="3">
    <location>
        <begin position="1"/>
        <end position="35"/>
    </location>
</feature>
<feature type="compositionally biased region" description="Low complexity" evidence="3">
    <location>
        <begin position="20"/>
        <end position="35"/>
    </location>
</feature>
<comment type="caution">
    <text evidence="5">The sequence shown here is derived from an EMBL/GenBank/DDBJ whole genome shotgun (WGS) entry which is preliminary data.</text>
</comment>
<feature type="region of interest" description="Disordered" evidence="3">
    <location>
        <begin position="293"/>
        <end position="317"/>
    </location>
</feature>
<dbReference type="InterPro" id="IPR052783">
    <property type="entry name" value="Metabolic/Drug-Res_Regulator"/>
</dbReference>
<dbReference type="InterPro" id="IPR007219">
    <property type="entry name" value="XnlR_reg_dom"/>
</dbReference>
<feature type="region of interest" description="Disordered" evidence="3">
    <location>
        <begin position="742"/>
        <end position="796"/>
    </location>
</feature>
<evidence type="ECO:0000313" key="5">
    <source>
        <dbReference type="EMBL" id="KAL2890423.1"/>
    </source>
</evidence>